<dbReference type="GO" id="GO:0043571">
    <property type="term" value="P:maintenance of CRISPR repeat elements"/>
    <property type="evidence" value="ECO:0007669"/>
    <property type="project" value="InterPro"/>
</dbReference>
<keyword evidence="6" id="KW-0051">Antiviral defense</keyword>
<keyword evidence="9" id="KW-1185">Reference proteome</keyword>
<proteinExistence type="predicted"/>
<evidence type="ECO:0000256" key="4">
    <source>
        <dbReference type="ARBA" id="ARBA00022801"/>
    </source>
</evidence>
<keyword evidence="5" id="KW-0460">Magnesium</keyword>
<keyword evidence="3" id="KW-0255">Endonuclease</keyword>
<protein>
    <submittedName>
        <fullName evidence="8">CRISPR-associated protein Cas1</fullName>
    </submittedName>
</protein>
<sequence length="101" mass="11654">MLPSVGIFHHNKYNAYCLADDIMEPYRPFVDTLVFDITKNKENFEKLTSELKSILLKIPAMDVMIDGKQSPLMIAMSRTTHSLFECFEGSSRKILYPQYGE</sequence>
<accession>A0A5S5CBE7</accession>
<evidence type="ECO:0000313" key="8">
    <source>
        <dbReference type="EMBL" id="TYP75958.1"/>
    </source>
</evidence>
<dbReference type="GO" id="GO:0003677">
    <property type="term" value="F:DNA binding"/>
    <property type="evidence" value="ECO:0007669"/>
    <property type="project" value="UniProtKB-KW"/>
</dbReference>
<comment type="caution">
    <text evidence="8">The sequence shown here is derived from an EMBL/GenBank/DDBJ whole genome shotgun (WGS) entry which is preliminary data.</text>
</comment>
<dbReference type="AlphaFoldDB" id="A0A5S5CBE7"/>
<dbReference type="Proteomes" id="UP000324376">
    <property type="component" value="Unassembled WGS sequence"/>
</dbReference>
<dbReference type="GO" id="GO:0046872">
    <property type="term" value="F:metal ion binding"/>
    <property type="evidence" value="ECO:0007669"/>
    <property type="project" value="UniProtKB-KW"/>
</dbReference>
<keyword evidence="7" id="KW-0238">DNA-binding</keyword>
<dbReference type="EMBL" id="VNHU01000002">
    <property type="protein sequence ID" value="TYP75958.1"/>
    <property type="molecule type" value="Genomic_DNA"/>
</dbReference>
<evidence type="ECO:0000313" key="9">
    <source>
        <dbReference type="Proteomes" id="UP000324376"/>
    </source>
</evidence>
<gene>
    <name evidence="8" type="ORF">BD809_102169</name>
</gene>
<keyword evidence="2" id="KW-0479">Metal-binding</keyword>
<organism evidence="8 9">
    <name type="scientific">Aquimarina intermedia</name>
    <dbReference type="NCBI Taxonomy" id="350814"/>
    <lineage>
        <taxon>Bacteria</taxon>
        <taxon>Pseudomonadati</taxon>
        <taxon>Bacteroidota</taxon>
        <taxon>Flavobacteriia</taxon>
        <taxon>Flavobacteriales</taxon>
        <taxon>Flavobacteriaceae</taxon>
        <taxon>Aquimarina</taxon>
    </lineage>
</organism>
<keyword evidence="1" id="KW-0540">Nuclease</keyword>
<evidence type="ECO:0000256" key="6">
    <source>
        <dbReference type="ARBA" id="ARBA00023118"/>
    </source>
</evidence>
<evidence type="ECO:0000256" key="7">
    <source>
        <dbReference type="ARBA" id="ARBA00023125"/>
    </source>
</evidence>
<dbReference type="Pfam" id="PF01867">
    <property type="entry name" value="Cas_Cas1"/>
    <property type="match status" value="1"/>
</dbReference>
<evidence type="ECO:0000256" key="2">
    <source>
        <dbReference type="ARBA" id="ARBA00022723"/>
    </source>
</evidence>
<keyword evidence="4" id="KW-0378">Hydrolase</keyword>
<dbReference type="InterPro" id="IPR042206">
    <property type="entry name" value="CRISPR-assoc_Cas1_C"/>
</dbReference>
<dbReference type="InterPro" id="IPR002729">
    <property type="entry name" value="CRISPR-assoc_Cas1"/>
</dbReference>
<evidence type="ECO:0000256" key="3">
    <source>
        <dbReference type="ARBA" id="ARBA00022759"/>
    </source>
</evidence>
<dbReference type="GO" id="GO:0016787">
    <property type="term" value="F:hydrolase activity"/>
    <property type="evidence" value="ECO:0007669"/>
    <property type="project" value="UniProtKB-KW"/>
</dbReference>
<reference evidence="8 9" key="1">
    <citation type="submission" date="2019-07" db="EMBL/GenBank/DDBJ databases">
        <title>Genomic Encyclopedia of Archaeal and Bacterial Type Strains, Phase II (KMG-II): from individual species to whole genera.</title>
        <authorList>
            <person name="Goeker M."/>
        </authorList>
    </citation>
    <scope>NUCLEOTIDE SEQUENCE [LARGE SCALE GENOMIC DNA]</scope>
    <source>
        <strain evidence="8 9">DSM 17527</strain>
    </source>
</reference>
<name>A0A5S5CBE7_9FLAO</name>
<evidence type="ECO:0000256" key="5">
    <source>
        <dbReference type="ARBA" id="ARBA00022842"/>
    </source>
</evidence>
<dbReference type="GO" id="GO:0051607">
    <property type="term" value="P:defense response to virus"/>
    <property type="evidence" value="ECO:0007669"/>
    <property type="project" value="UniProtKB-KW"/>
</dbReference>
<dbReference type="GO" id="GO:0004519">
    <property type="term" value="F:endonuclease activity"/>
    <property type="evidence" value="ECO:0007669"/>
    <property type="project" value="UniProtKB-KW"/>
</dbReference>
<evidence type="ECO:0000256" key="1">
    <source>
        <dbReference type="ARBA" id="ARBA00022722"/>
    </source>
</evidence>
<dbReference type="Gene3D" id="1.20.120.920">
    <property type="entry name" value="CRISPR-associated endonuclease Cas1, C-terminal domain"/>
    <property type="match status" value="1"/>
</dbReference>